<accession>A0A8H9K563</accession>
<comment type="caution">
    <text evidence="2">The sequence shown here is derived from an EMBL/GenBank/DDBJ whole genome shotgun (WGS) entry which is preliminary data.</text>
</comment>
<dbReference type="EMBL" id="DACRBY010000001">
    <property type="protein sequence ID" value="HAS8538309.1"/>
    <property type="molecule type" value="Genomic_DNA"/>
</dbReference>
<feature type="compositionally biased region" description="Basic and acidic residues" evidence="1">
    <location>
        <begin position="909"/>
        <end position="927"/>
    </location>
</feature>
<dbReference type="AlphaFoldDB" id="A0A8H9K563"/>
<reference evidence="2" key="1">
    <citation type="journal article" date="2018" name="Genome Biol.">
        <title>SKESA: strategic k-mer extension for scrupulous assemblies.</title>
        <authorList>
            <person name="Souvorov A."/>
            <person name="Agarwala R."/>
            <person name="Lipman D.J."/>
        </authorList>
    </citation>
    <scope>NUCLEOTIDE SEQUENCE</scope>
    <source>
        <strain evidence="2">BCW_3452</strain>
    </source>
</reference>
<dbReference type="Proteomes" id="UP000863257">
    <property type="component" value="Unassembled WGS sequence"/>
</dbReference>
<proteinExistence type="predicted"/>
<organism evidence="2">
    <name type="scientific">Vibrio vulnificus</name>
    <dbReference type="NCBI Taxonomy" id="672"/>
    <lineage>
        <taxon>Bacteria</taxon>
        <taxon>Pseudomonadati</taxon>
        <taxon>Pseudomonadota</taxon>
        <taxon>Gammaproteobacteria</taxon>
        <taxon>Vibrionales</taxon>
        <taxon>Vibrionaceae</taxon>
        <taxon>Vibrio</taxon>
    </lineage>
</organism>
<gene>
    <name evidence="2" type="ORF">I7730_00655</name>
</gene>
<evidence type="ECO:0000256" key="1">
    <source>
        <dbReference type="SAM" id="MobiDB-lite"/>
    </source>
</evidence>
<sequence length="927" mass="105106">MRRNHPNTFRDIAKHSDKTVKLASYLAETGFKLLISKLGLVSDTTSPVEALEAFNADLTKTVTTLGQIHELLCTVQDNNQVLHLNNEVKDLSVLFGGFYDSSSKSIDLGGVPLRLKSEFKKDAYREDLIKSCLGLEVEQYELMMKGRKKLFDYDDQILETDEDKLSALAAKVSNKEYSPALDKVRQIASDFTEFRKSVSLSVRNLIDSSITYERAMIDSVVKTSTYISKGDGIEQVATSHKNQAVKIKKIVDYVNSNPYIEAIELDRDTDLDSVISALDQMSRLKMNMDADSKPAIFKVRKMGNYKVRGAYFRGFEIVAVDIEHPSSIVHEFAHKVDFSSALMQHPSMIALMSNLSSRLNYNELSQKYSKKFAKYAVSRAEVFARAMEVGYILSEYGYKDGEDINDFIERVKVIEATNDSPSVLSLVKNIEHYADDDADIYFDIRNMLPSELAQLRDATDVVFGIDGREPKQVNELAKIEKKGLEIKEKRAITRYEPQPTNLLNSENISELVSTNKEQKIMSLAAIVEQVFEKPTHISRSTLGYPDGMYSEQQATVKNFVASITEEQSSYIDYLILKTLYSIHKGEFNQKQSFAHLAGVVDGVRVGEQAYGEDNPEWGAKFSPVDKKYAELTEQFNNDRSNPEVRVELKAVRTERTEILDEMRKHRKEVLNSSQPRVLGDYNFFTETWHHSIKKSKGFPTTYFLNKTGIDKFCRPLVEHANKVFESPERLEAAIMHLKKDDALLYAFVSDQLLRQKFIYTDARIPCAEAIEYMMVKTGAMESMFENLDYHVTDVKLEAVPVQMIANLSCLKKFGRAFEIPKLVKSGELTIEDVRSEISNLDKKYEKALEIEAEIEGQHYVEAQPVIEEAVVVAPVVAVGDVAIGIESIVEDEIKAEEELKSKSTPSPEPKVHEPKEPLKRDHQLSMF</sequence>
<evidence type="ECO:0000313" key="2">
    <source>
        <dbReference type="EMBL" id="HAS8538309.1"/>
    </source>
</evidence>
<feature type="region of interest" description="Disordered" evidence="1">
    <location>
        <begin position="897"/>
        <end position="927"/>
    </location>
</feature>
<protein>
    <submittedName>
        <fullName evidence="2">Uncharacterized protein</fullName>
    </submittedName>
</protein>
<name>A0A8H9K563_VIBVL</name>
<reference evidence="2" key="2">
    <citation type="submission" date="2019-01" db="EMBL/GenBank/DDBJ databases">
        <authorList>
            <consortium name="NCBI Pathogen Detection Project"/>
        </authorList>
    </citation>
    <scope>NUCLEOTIDE SEQUENCE</scope>
    <source>
        <strain evidence="2">BCW_3452</strain>
    </source>
</reference>